<sequence>MLTHIVAAHTPSLESEVRLENGRCVCDRNLGYYGNDVNNCMLAEMMCSSPGFELKDNGKCQACADDFYKPEASAGHICRRKSSCHESQDIANNGSTTTDRSCKAKITKNLLAIKYTTEDNNENNDDNDMSSGNLLSIIKRLENLEKEVKRLTKSNRRINRKLKTKTRLSDKKRKVGKRKRKSTKRQKKNTKTVTINDNTELQKSRIYRNQ</sequence>
<name>A0A8S3RIM2_MYTED</name>
<evidence type="ECO:0000313" key="2">
    <source>
        <dbReference type="EMBL" id="CAG2204961.1"/>
    </source>
</evidence>
<dbReference type="SUPFAM" id="SSF57184">
    <property type="entry name" value="Growth factor receptor domain"/>
    <property type="match status" value="1"/>
</dbReference>
<feature type="compositionally biased region" description="Basic residues" evidence="1">
    <location>
        <begin position="152"/>
        <end position="190"/>
    </location>
</feature>
<feature type="compositionally biased region" description="Polar residues" evidence="1">
    <location>
        <begin position="193"/>
        <end position="210"/>
    </location>
</feature>
<dbReference type="EMBL" id="CAJPWZ010000996">
    <property type="protein sequence ID" value="CAG2204961.1"/>
    <property type="molecule type" value="Genomic_DNA"/>
</dbReference>
<comment type="caution">
    <text evidence="2">The sequence shown here is derived from an EMBL/GenBank/DDBJ whole genome shotgun (WGS) entry which is preliminary data.</text>
</comment>
<keyword evidence="3" id="KW-1185">Reference proteome</keyword>
<dbReference type="AlphaFoldDB" id="A0A8S3RIM2"/>
<evidence type="ECO:0000256" key="1">
    <source>
        <dbReference type="SAM" id="MobiDB-lite"/>
    </source>
</evidence>
<reference evidence="2" key="1">
    <citation type="submission" date="2021-03" db="EMBL/GenBank/DDBJ databases">
        <authorList>
            <person name="Bekaert M."/>
        </authorList>
    </citation>
    <scope>NUCLEOTIDE SEQUENCE</scope>
</reference>
<dbReference type="Proteomes" id="UP000683360">
    <property type="component" value="Unassembled WGS sequence"/>
</dbReference>
<proteinExistence type="predicted"/>
<evidence type="ECO:0000313" key="3">
    <source>
        <dbReference type="Proteomes" id="UP000683360"/>
    </source>
</evidence>
<dbReference type="InterPro" id="IPR009030">
    <property type="entry name" value="Growth_fac_rcpt_cys_sf"/>
</dbReference>
<gene>
    <name evidence="2" type="ORF">MEDL_19382</name>
</gene>
<dbReference type="Gene3D" id="2.10.50.10">
    <property type="entry name" value="Tumor Necrosis Factor Receptor, subunit A, domain 2"/>
    <property type="match status" value="1"/>
</dbReference>
<accession>A0A8S3RIM2</accession>
<organism evidence="2 3">
    <name type="scientific">Mytilus edulis</name>
    <name type="common">Blue mussel</name>
    <dbReference type="NCBI Taxonomy" id="6550"/>
    <lineage>
        <taxon>Eukaryota</taxon>
        <taxon>Metazoa</taxon>
        <taxon>Spiralia</taxon>
        <taxon>Lophotrochozoa</taxon>
        <taxon>Mollusca</taxon>
        <taxon>Bivalvia</taxon>
        <taxon>Autobranchia</taxon>
        <taxon>Pteriomorphia</taxon>
        <taxon>Mytilida</taxon>
        <taxon>Mytiloidea</taxon>
        <taxon>Mytilidae</taxon>
        <taxon>Mytilinae</taxon>
        <taxon>Mytilus</taxon>
    </lineage>
</organism>
<feature type="region of interest" description="Disordered" evidence="1">
    <location>
        <begin position="152"/>
        <end position="210"/>
    </location>
</feature>
<protein>
    <submittedName>
        <fullName evidence="2">TN</fullName>
    </submittedName>
</protein>